<accession>A0A1B6H221</accession>
<evidence type="ECO:0000313" key="3">
    <source>
        <dbReference type="EMBL" id="JAS68732.1"/>
    </source>
</evidence>
<evidence type="ECO:0000256" key="1">
    <source>
        <dbReference type="SAM" id="Coils"/>
    </source>
</evidence>
<feature type="compositionally biased region" description="Basic and acidic residues" evidence="2">
    <location>
        <begin position="58"/>
        <end position="69"/>
    </location>
</feature>
<feature type="compositionally biased region" description="Polar residues" evidence="2">
    <location>
        <begin position="620"/>
        <end position="631"/>
    </location>
</feature>
<feature type="coiled-coil region" evidence="1">
    <location>
        <begin position="580"/>
        <end position="611"/>
    </location>
</feature>
<feature type="compositionally biased region" description="Polar residues" evidence="2">
    <location>
        <begin position="638"/>
        <end position="653"/>
    </location>
</feature>
<feature type="region of interest" description="Disordered" evidence="2">
    <location>
        <begin position="433"/>
        <end position="463"/>
    </location>
</feature>
<feature type="region of interest" description="Disordered" evidence="2">
    <location>
        <begin position="17"/>
        <end position="75"/>
    </location>
</feature>
<organism evidence="3">
    <name type="scientific">Cuerna arida</name>
    <dbReference type="NCBI Taxonomy" id="1464854"/>
    <lineage>
        <taxon>Eukaryota</taxon>
        <taxon>Metazoa</taxon>
        <taxon>Ecdysozoa</taxon>
        <taxon>Arthropoda</taxon>
        <taxon>Hexapoda</taxon>
        <taxon>Insecta</taxon>
        <taxon>Pterygota</taxon>
        <taxon>Neoptera</taxon>
        <taxon>Paraneoptera</taxon>
        <taxon>Hemiptera</taxon>
        <taxon>Auchenorrhyncha</taxon>
        <taxon>Membracoidea</taxon>
        <taxon>Cicadellidae</taxon>
        <taxon>Cicadellinae</taxon>
        <taxon>Proconiini</taxon>
        <taxon>Cuerna</taxon>
    </lineage>
</organism>
<feature type="region of interest" description="Disordered" evidence="2">
    <location>
        <begin position="90"/>
        <end position="177"/>
    </location>
</feature>
<feature type="non-terminal residue" evidence="3">
    <location>
        <position position="1"/>
    </location>
</feature>
<dbReference type="AlphaFoldDB" id="A0A1B6H221"/>
<feature type="compositionally biased region" description="Basic residues" evidence="2">
    <location>
        <begin position="33"/>
        <end position="57"/>
    </location>
</feature>
<keyword evidence="1" id="KW-0175">Coiled coil</keyword>
<reference evidence="3" key="1">
    <citation type="submission" date="2015-11" db="EMBL/GenBank/DDBJ databases">
        <title>De novo transcriptome assembly of four potential Pierce s Disease insect vectors from Arizona vineyards.</title>
        <authorList>
            <person name="Tassone E.E."/>
        </authorList>
    </citation>
    <scope>NUCLEOTIDE SEQUENCE</scope>
</reference>
<sequence>AELITELLKDLVRQLKETPEKLPVLDSTGSPIRKPRVRHPSLTRQRSAHIKTHRRHRSRDETTSNKSVEEQPVAKPVPMRKISRFLVSPVVESSTKVVSGESEDLPSHEITPPDTVYSTTNDVDDGTKSERSSGAASISTPPVQQLTPDTTIMPPPESHPKLSHQNSLDNNGGGSARSTIADLQQKLVQLTSQPSELSIGGTPPSHPPTPHNQASYDSYMLTLQQKLASISQPLGPLSPQSTIHGLSSVATPAEYDLPLDELVAVSGEDHMIINSAQSQVSIQIPHNEEPPVTPVGSLELASTFVLPAAAAAAAPAAAAVSTSHHLIKPQLSVDSAMVTAMEQRQSRLARPVPTASDLHNLEQELSKITVRSTPVLPQPVSSIPHTVPLLTTVVTTPSTESLLVSQEFPPVEDISPPSPKPAIRKVSRFQVSAVQEDPSAVTNSPSHSTSSERREERRGRFSVVTQDAPSLHLLHMNTGLPSPSSTQSTGQPVRRITATGIPVAVSRVREEARMSRWPSEGHIRVSDKQPKHLLRDKLKNAHSMIELATAPLSVSRCHSVVYPLYVADDTEHSQLFEASSEELKALLSRHRLELEELQRRHREEVEALCRQLTSSVPQAQPLVTQGVSGQGSLEGFSTAPQSPDTQSRPDTPR</sequence>
<feature type="region of interest" description="Disordered" evidence="2">
    <location>
        <begin position="620"/>
        <end position="653"/>
    </location>
</feature>
<feature type="compositionally biased region" description="Basic and acidic residues" evidence="2">
    <location>
        <begin position="450"/>
        <end position="459"/>
    </location>
</feature>
<name>A0A1B6H221_9HEMI</name>
<feature type="compositionally biased region" description="Polar residues" evidence="2">
    <location>
        <begin position="163"/>
        <end position="177"/>
    </location>
</feature>
<evidence type="ECO:0000256" key="2">
    <source>
        <dbReference type="SAM" id="MobiDB-lite"/>
    </source>
</evidence>
<protein>
    <submittedName>
        <fullName evidence="3">Uncharacterized protein</fullName>
    </submittedName>
</protein>
<gene>
    <name evidence="3" type="ORF">g.38775</name>
</gene>
<feature type="compositionally biased region" description="Polar residues" evidence="2">
    <location>
        <begin position="132"/>
        <end position="150"/>
    </location>
</feature>
<proteinExistence type="predicted"/>
<dbReference type="EMBL" id="GECZ01001037">
    <property type="protein sequence ID" value="JAS68732.1"/>
    <property type="molecule type" value="Transcribed_RNA"/>
</dbReference>